<feature type="domain" description="Secretion system C-terminal sorting" evidence="1">
    <location>
        <begin position="441"/>
        <end position="515"/>
    </location>
</feature>
<gene>
    <name evidence="2" type="ORF">ASZ90_004489</name>
</gene>
<comment type="caution">
    <text evidence="2">The sequence shown here is derived from an EMBL/GenBank/DDBJ whole genome shotgun (WGS) entry which is preliminary data.</text>
</comment>
<proteinExistence type="predicted"/>
<dbReference type="SMART" id="SM00564">
    <property type="entry name" value="PQQ"/>
    <property type="match status" value="4"/>
</dbReference>
<accession>A0A0W8FXP1</accession>
<evidence type="ECO:0000313" key="2">
    <source>
        <dbReference type="EMBL" id="KUG25685.1"/>
    </source>
</evidence>
<dbReference type="InterPro" id="IPR011047">
    <property type="entry name" value="Quinoprotein_ADH-like_sf"/>
</dbReference>
<organism evidence="2">
    <name type="scientific">hydrocarbon metagenome</name>
    <dbReference type="NCBI Taxonomy" id="938273"/>
    <lineage>
        <taxon>unclassified sequences</taxon>
        <taxon>metagenomes</taxon>
        <taxon>ecological metagenomes</taxon>
    </lineage>
</organism>
<dbReference type="Gene3D" id="2.60.40.4070">
    <property type="match status" value="1"/>
</dbReference>
<dbReference type="EMBL" id="LNQE01000626">
    <property type="protein sequence ID" value="KUG25685.1"/>
    <property type="molecule type" value="Genomic_DNA"/>
</dbReference>
<dbReference type="Gene3D" id="2.130.10.10">
    <property type="entry name" value="YVTN repeat-like/Quinoprotein amine dehydrogenase"/>
    <property type="match status" value="1"/>
</dbReference>
<dbReference type="InterPro" id="IPR015943">
    <property type="entry name" value="WD40/YVTN_repeat-like_dom_sf"/>
</dbReference>
<protein>
    <recommendedName>
        <fullName evidence="1">Secretion system C-terminal sorting domain-containing protein</fullName>
    </recommendedName>
</protein>
<reference evidence="2" key="1">
    <citation type="journal article" date="2015" name="Proc. Natl. Acad. Sci. U.S.A.">
        <title>Networks of energetic and metabolic interactions define dynamics in microbial communities.</title>
        <authorList>
            <person name="Embree M."/>
            <person name="Liu J.K."/>
            <person name="Al-Bassam M.M."/>
            <person name="Zengler K."/>
        </authorList>
    </citation>
    <scope>NUCLEOTIDE SEQUENCE</scope>
</reference>
<dbReference type="PANTHER" id="PTHR34512">
    <property type="entry name" value="CELL SURFACE PROTEIN"/>
    <property type="match status" value="1"/>
</dbReference>
<dbReference type="InterPro" id="IPR018391">
    <property type="entry name" value="PQQ_b-propeller_rpt"/>
</dbReference>
<dbReference type="Gene3D" id="2.40.10.480">
    <property type="match status" value="1"/>
</dbReference>
<dbReference type="SUPFAM" id="SSF50998">
    <property type="entry name" value="Quinoprotein alcohol dehydrogenase-like"/>
    <property type="match status" value="1"/>
</dbReference>
<dbReference type="InterPro" id="IPR026444">
    <property type="entry name" value="Secre_tail"/>
</dbReference>
<dbReference type="Pfam" id="PF18962">
    <property type="entry name" value="Por_Secre_tail"/>
    <property type="match status" value="1"/>
</dbReference>
<dbReference type="AlphaFoldDB" id="A0A0W8FXP1"/>
<dbReference type="PANTHER" id="PTHR34512:SF30">
    <property type="entry name" value="OUTER MEMBRANE PROTEIN ASSEMBLY FACTOR BAMB"/>
    <property type="match status" value="1"/>
</dbReference>
<name>A0A0W8FXP1_9ZZZZ</name>
<dbReference type="NCBIfam" id="TIGR04183">
    <property type="entry name" value="Por_Secre_tail"/>
    <property type="match status" value="1"/>
</dbReference>
<sequence>MKNYKSFLLLIMLLNIVCFSQTQERIPWPTHANSPWPVGRGDAQATGRSEYVGPKTPNIIWKKSFPFGLLNSPVIGLNGNLLIGTRAWNSWDIFENYFYCADSAGNILWTYETDSFSANNSAPAVAADGTIYFGNQNWEFYSLDKDGNFKWKHKSSSSFYQTATVLDKEGNIYIGTSDSLFCFKPNGEIKFRISIGAIRGHVAFSPHGDILYVQTLKQSSNLFLYAIDLDEEIIWEKLFYRLTNATIMIDNYGYIYVKGAETANSGYALLCIKPDGNIKWQYKVANLGFVGAPTIDKDGNIIFRSVIKEEDQYYYGITSLDYEGNFRWFYNMEETGPPYYMPEEIQHGLVCDADGTIYAGSTWGYNFYAISKEGELLWKIPLDGMYADSSPVIGRDGTLYVGLHKGASENNLENTLIAIKDNPNSVENEEVPTEFVLQQNYPNPFNPSTTIKFSIPKVSEVQLSVYNTLGQKVALLLNETKHPGSYEVAFDGSGLSSGVYIYVLEAAELKISRKMLLIK</sequence>
<evidence type="ECO:0000259" key="1">
    <source>
        <dbReference type="Pfam" id="PF18962"/>
    </source>
</evidence>